<dbReference type="PANTHER" id="PTHR23513">
    <property type="entry name" value="INTEGRAL MEMBRANE EFFLUX PROTEIN-RELATED"/>
    <property type="match status" value="1"/>
</dbReference>
<feature type="transmembrane region" description="Helical" evidence="7">
    <location>
        <begin position="371"/>
        <end position="397"/>
    </location>
</feature>
<evidence type="ECO:0000256" key="6">
    <source>
        <dbReference type="ARBA" id="ARBA00023136"/>
    </source>
</evidence>
<keyword evidence="2" id="KW-0813">Transport</keyword>
<dbReference type="InterPro" id="IPR020846">
    <property type="entry name" value="MFS_dom"/>
</dbReference>
<keyword evidence="6 7" id="KW-0472">Membrane</keyword>
<dbReference type="CDD" id="cd06173">
    <property type="entry name" value="MFS_MefA_like"/>
    <property type="match status" value="1"/>
</dbReference>
<evidence type="ECO:0000259" key="8">
    <source>
        <dbReference type="PROSITE" id="PS50850"/>
    </source>
</evidence>
<feature type="transmembrane region" description="Helical" evidence="7">
    <location>
        <begin position="336"/>
        <end position="359"/>
    </location>
</feature>
<gene>
    <name evidence="9" type="ORF">ACFSCX_24395</name>
</gene>
<proteinExistence type="predicted"/>
<evidence type="ECO:0000256" key="1">
    <source>
        <dbReference type="ARBA" id="ARBA00004651"/>
    </source>
</evidence>
<dbReference type="Pfam" id="PF07690">
    <property type="entry name" value="MFS_1"/>
    <property type="match status" value="1"/>
</dbReference>
<feature type="transmembrane region" description="Helical" evidence="7">
    <location>
        <begin position="243"/>
        <end position="260"/>
    </location>
</feature>
<evidence type="ECO:0000256" key="4">
    <source>
        <dbReference type="ARBA" id="ARBA00022692"/>
    </source>
</evidence>
<dbReference type="PROSITE" id="PS50850">
    <property type="entry name" value="MFS"/>
    <property type="match status" value="1"/>
</dbReference>
<dbReference type="SUPFAM" id="SSF103473">
    <property type="entry name" value="MFS general substrate transporter"/>
    <property type="match status" value="1"/>
</dbReference>
<sequence length="429" mass="47093">MGQVQTVIKQEAKQMGMMGILGQKKFLLLWLTYLASSLSVSFFLFVTNWYVVDYLRLEAMLGLVFFASTVPRVLFMLIGGAIADRVSKPWIMFVSDFAKGLILLGVIVLLFTDLLSIWVLIGLGLVFGILDAFFWPASGSILPTIVKEEELVRANSILDMTRQFSFICGPLIASFLLGIGGYTTVFAITAVFLLYAAFIDLKLRANGSEELKEESEKEGRMAKQQLASIMASIKEGFMYVKKSTFLTALMSTSVFLNLFFTGPYTLGMPIFTRNILGGDVLTYSLLTGSVTTGMLVGTFLIGMLNLKKKRGLISILSILAMSILFIVLSLTKVFWISIPVVILMGATIAFANVPLSAVIQSHTDKEYLGRVMSLLAFAAMGLTPISHLLTSSLLALGISIEKIMLVSSSCLCLFIVFTIIRAKPLREVD</sequence>
<evidence type="ECO:0000256" key="5">
    <source>
        <dbReference type="ARBA" id="ARBA00022989"/>
    </source>
</evidence>
<evidence type="ECO:0000313" key="9">
    <source>
        <dbReference type="EMBL" id="MFD1739627.1"/>
    </source>
</evidence>
<name>A0ABW4LX01_9BACI</name>
<comment type="subcellular location">
    <subcellularLocation>
        <location evidence="1">Cell membrane</location>
        <topology evidence="1">Multi-pass membrane protein</topology>
    </subcellularLocation>
</comment>
<evidence type="ECO:0000313" key="10">
    <source>
        <dbReference type="Proteomes" id="UP001597214"/>
    </source>
</evidence>
<keyword evidence="3" id="KW-1003">Cell membrane</keyword>
<feature type="transmembrane region" description="Helical" evidence="7">
    <location>
        <begin position="311"/>
        <end position="330"/>
    </location>
</feature>
<feature type="transmembrane region" description="Helical" evidence="7">
    <location>
        <begin position="27"/>
        <end position="51"/>
    </location>
</feature>
<dbReference type="InterPro" id="IPR036259">
    <property type="entry name" value="MFS_trans_sf"/>
</dbReference>
<dbReference type="Gene3D" id="1.20.1250.20">
    <property type="entry name" value="MFS general substrate transporter like domains"/>
    <property type="match status" value="1"/>
</dbReference>
<dbReference type="Proteomes" id="UP001597214">
    <property type="component" value="Unassembled WGS sequence"/>
</dbReference>
<protein>
    <submittedName>
        <fullName evidence="9">MFS transporter</fullName>
    </submittedName>
</protein>
<dbReference type="InterPro" id="IPR011701">
    <property type="entry name" value="MFS"/>
</dbReference>
<evidence type="ECO:0000256" key="3">
    <source>
        <dbReference type="ARBA" id="ARBA00022475"/>
    </source>
</evidence>
<dbReference type="EMBL" id="JBHUEM010000055">
    <property type="protein sequence ID" value="MFD1739627.1"/>
    <property type="molecule type" value="Genomic_DNA"/>
</dbReference>
<reference evidence="10" key="1">
    <citation type="journal article" date="2019" name="Int. J. Syst. Evol. Microbiol.">
        <title>The Global Catalogue of Microorganisms (GCM) 10K type strain sequencing project: providing services to taxonomists for standard genome sequencing and annotation.</title>
        <authorList>
            <consortium name="The Broad Institute Genomics Platform"/>
            <consortium name="The Broad Institute Genome Sequencing Center for Infectious Disease"/>
            <person name="Wu L."/>
            <person name="Ma J."/>
        </authorList>
    </citation>
    <scope>NUCLEOTIDE SEQUENCE [LARGE SCALE GENOMIC DNA]</scope>
    <source>
        <strain evidence="10">CCUG 49339</strain>
    </source>
</reference>
<comment type="caution">
    <text evidence="9">The sequence shown here is derived from an EMBL/GenBank/DDBJ whole genome shotgun (WGS) entry which is preliminary data.</text>
</comment>
<feature type="domain" description="Major facilitator superfamily (MFS) profile" evidence="8">
    <location>
        <begin position="25"/>
        <end position="426"/>
    </location>
</feature>
<keyword evidence="4 7" id="KW-0812">Transmembrane</keyword>
<evidence type="ECO:0000256" key="2">
    <source>
        <dbReference type="ARBA" id="ARBA00022448"/>
    </source>
</evidence>
<evidence type="ECO:0000256" key="7">
    <source>
        <dbReference type="SAM" id="Phobius"/>
    </source>
</evidence>
<feature type="transmembrane region" description="Helical" evidence="7">
    <location>
        <begin position="63"/>
        <end position="83"/>
    </location>
</feature>
<accession>A0ABW4LX01</accession>
<keyword evidence="10" id="KW-1185">Reference proteome</keyword>
<keyword evidence="5 7" id="KW-1133">Transmembrane helix</keyword>
<feature type="transmembrane region" description="Helical" evidence="7">
    <location>
        <begin position="403"/>
        <end position="420"/>
    </location>
</feature>
<organism evidence="9 10">
    <name type="scientific">Bacillus salitolerans</name>
    <dbReference type="NCBI Taxonomy" id="1437434"/>
    <lineage>
        <taxon>Bacteria</taxon>
        <taxon>Bacillati</taxon>
        <taxon>Bacillota</taxon>
        <taxon>Bacilli</taxon>
        <taxon>Bacillales</taxon>
        <taxon>Bacillaceae</taxon>
        <taxon>Bacillus</taxon>
    </lineage>
</organism>
<dbReference type="PANTHER" id="PTHR23513:SF6">
    <property type="entry name" value="MAJOR FACILITATOR SUPERFAMILY ASSOCIATED DOMAIN-CONTAINING PROTEIN"/>
    <property type="match status" value="1"/>
</dbReference>
<feature type="transmembrane region" description="Helical" evidence="7">
    <location>
        <begin position="280"/>
        <end position="304"/>
    </location>
</feature>
<dbReference type="RefSeq" id="WP_377930867.1">
    <property type="nucleotide sequence ID" value="NZ_JBHUEM010000055.1"/>
</dbReference>